<dbReference type="EMBL" id="JAELUP010000072">
    <property type="protein sequence ID" value="MBJ6362414.1"/>
    <property type="molecule type" value="Genomic_DNA"/>
</dbReference>
<gene>
    <name evidence="2" type="ORF">JFN88_14200</name>
</gene>
<keyword evidence="1" id="KW-1133">Transmembrane helix</keyword>
<proteinExistence type="predicted"/>
<evidence type="ECO:0000313" key="2">
    <source>
        <dbReference type="EMBL" id="MBJ6362414.1"/>
    </source>
</evidence>
<protein>
    <submittedName>
        <fullName evidence="2">Uncharacterized protein</fullName>
    </submittedName>
</protein>
<keyword evidence="3" id="KW-1185">Reference proteome</keyword>
<dbReference type="Proteomes" id="UP000640274">
    <property type="component" value="Unassembled WGS sequence"/>
</dbReference>
<keyword evidence="1" id="KW-0812">Transmembrane</keyword>
<dbReference type="AlphaFoldDB" id="A0A934J352"/>
<sequence length="198" mass="22356">MGTLAIRKWYRVAAGVAIAILCAMIYYTTVYSAVNEKVIVAPALYLSYHSAEELFQEADLIVIGSTEQAFRDREHMNSPLASKGPLQDFYTVTTVNVDRVIKGQISENTEIRVGEPVSYSQGLDGISKITRPNYKELQKGSKYLLFLKKNDKGCYFVMSGNLGKYNIDRTDPDKEMNETKQRILGEILKDSRFAIIHL</sequence>
<comment type="caution">
    <text evidence="2">The sequence shown here is derived from an EMBL/GenBank/DDBJ whole genome shotgun (WGS) entry which is preliminary data.</text>
</comment>
<organism evidence="2 3">
    <name type="scientific">Paenibacillus roseus</name>
    <dbReference type="NCBI Taxonomy" id="2798579"/>
    <lineage>
        <taxon>Bacteria</taxon>
        <taxon>Bacillati</taxon>
        <taxon>Bacillota</taxon>
        <taxon>Bacilli</taxon>
        <taxon>Bacillales</taxon>
        <taxon>Paenibacillaceae</taxon>
        <taxon>Paenibacillus</taxon>
    </lineage>
</organism>
<dbReference type="RefSeq" id="WP_199019959.1">
    <property type="nucleotide sequence ID" value="NZ_JAELUP010000072.1"/>
</dbReference>
<name>A0A934J352_9BACL</name>
<keyword evidence="1" id="KW-0472">Membrane</keyword>
<evidence type="ECO:0000256" key="1">
    <source>
        <dbReference type="SAM" id="Phobius"/>
    </source>
</evidence>
<evidence type="ECO:0000313" key="3">
    <source>
        <dbReference type="Proteomes" id="UP000640274"/>
    </source>
</evidence>
<feature type="transmembrane region" description="Helical" evidence="1">
    <location>
        <begin position="12"/>
        <end position="34"/>
    </location>
</feature>
<accession>A0A934J352</accession>
<reference evidence="2" key="1">
    <citation type="submission" date="2020-12" db="EMBL/GenBank/DDBJ databases">
        <authorList>
            <person name="Huq M.A."/>
        </authorList>
    </citation>
    <scope>NUCLEOTIDE SEQUENCE</scope>
    <source>
        <strain evidence="2">MAHUQ-46</strain>
    </source>
</reference>